<dbReference type="CDD" id="cd14066">
    <property type="entry name" value="STKc_IRAK"/>
    <property type="match status" value="1"/>
</dbReference>
<keyword evidence="6" id="KW-0611">Plant defense</keyword>
<dbReference type="InterPro" id="IPR000719">
    <property type="entry name" value="Prot_kinase_dom"/>
</dbReference>
<evidence type="ECO:0000313" key="13">
    <source>
        <dbReference type="Proteomes" id="UP001151287"/>
    </source>
</evidence>
<evidence type="ECO:0000259" key="11">
    <source>
        <dbReference type="PROSITE" id="PS50011"/>
    </source>
</evidence>
<evidence type="ECO:0000256" key="4">
    <source>
        <dbReference type="ARBA" id="ARBA00022741"/>
    </source>
</evidence>
<dbReference type="GO" id="GO:0005524">
    <property type="term" value="F:ATP binding"/>
    <property type="evidence" value="ECO:0007669"/>
    <property type="project" value="UniProtKB-UniRule"/>
</dbReference>
<name>A0A9Q0HUC5_9POAL</name>
<evidence type="ECO:0000256" key="5">
    <source>
        <dbReference type="ARBA" id="ARBA00022777"/>
    </source>
</evidence>
<dbReference type="Pfam" id="PF07714">
    <property type="entry name" value="PK_Tyr_Ser-Thr"/>
    <property type="match status" value="1"/>
</dbReference>
<dbReference type="AlphaFoldDB" id="A0A9Q0HUC5"/>
<evidence type="ECO:0000256" key="8">
    <source>
        <dbReference type="PROSITE-ProRule" id="PRU10141"/>
    </source>
</evidence>
<reference evidence="12" key="1">
    <citation type="journal article" date="2022" name="Cell">
        <title>Repeat-based holocentromeres influence genome architecture and karyotype evolution.</title>
        <authorList>
            <person name="Hofstatter P.G."/>
            <person name="Thangavel G."/>
            <person name="Lux T."/>
            <person name="Neumann P."/>
            <person name="Vondrak T."/>
            <person name="Novak P."/>
            <person name="Zhang M."/>
            <person name="Costa L."/>
            <person name="Castellani M."/>
            <person name="Scott A."/>
            <person name="Toegelov H."/>
            <person name="Fuchs J."/>
            <person name="Mata-Sucre Y."/>
            <person name="Dias Y."/>
            <person name="Vanzela A.L.L."/>
            <person name="Huettel B."/>
            <person name="Almeida C.C.S."/>
            <person name="Simkova H."/>
            <person name="Souza G."/>
            <person name="Pedrosa-Harand A."/>
            <person name="Macas J."/>
            <person name="Mayer K.F.X."/>
            <person name="Houben A."/>
            <person name="Marques A."/>
        </authorList>
    </citation>
    <scope>NUCLEOTIDE SEQUENCE</scope>
    <source>
        <strain evidence="12">RhyBre1mFocal</strain>
    </source>
</reference>
<feature type="region of interest" description="Disordered" evidence="10">
    <location>
        <begin position="15"/>
        <end position="50"/>
    </location>
</feature>
<dbReference type="Proteomes" id="UP001151287">
    <property type="component" value="Unassembled WGS sequence"/>
</dbReference>
<feature type="binding site" evidence="8">
    <location>
        <position position="120"/>
    </location>
    <ligand>
        <name>ATP</name>
        <dbReference type="ChEBI" id="CHEBI:30616"/>
    </ligand>
</feature>
<dbReference type="InterPro" id="IPR008271">
    <property type="entry name" value="Ser/Thr_kinase_AS"/>
</dbReference>
<dbReference type="PROSITE" id="PS00108">
    <property type="entry name" value="PROTEIN_KINASE_ST"/>
    <property type="match status" value="1"/>
</dbReference>
<evidence type="ECO:0000256" key="10">
    <source>
        <dbReference type="SAM" id="MobiDB-lite"/>
    </source>
</evidence>
<dbReference type="InterPro" id="IPR017441">
    <property type="entry name" value="Protein_kinase_ATP_BS"/>
</dbReference>
<comment type="caution">
    <text evidence="12">The sequence shown here is derived from an EMBL/GenBank/DDBJ whole genome shotgun (WGS) entry which is preliminary data.</text>
</comment>
<dbReference type="PROSITE" id="PS00107">
    <property type="entry name" value="PROTEIN_KINASE_ATP"/>
    <property type="match status" value="1"/>
</dbReference>
<dbReference type="OrthoDB" id="4062651at2759"/>
<dbReference type="FunFam" id="3.30.200.20:FF:000228">
    <property type="entry name" value="Serine/threonine-protein kinase BIK1"/>
    <property type="match status" value="1"/>
</dbReference>
<organism evidence="12 13">
    <name type="scientific">Rhynchospora breviuscula</name>
    <dbReference type="NCBI Taxonomy" id="2022672"/>
    <lineage>
        <taxon>Eukaryota</taxon>
        <taxon>Viridiplantae</taxon>
        <taxon>Streptophyta</taxon>
        <taxon>Embryophyta</taxon>
        <taxon>Tracheophyta</taxon>
        <taxon>Spermatophyta</taxon>
        <taxon>Magnoliopsida</taxon>
        <taxon>Liliopsida</taxon>
        <taxon>Poales</taxon>
        <taxon>Cyperaceae</taxon>
        <taxon>Cyperoideae</taxon>
        <taxon>Rhynchosporeae</taxon>
        <taxon>Rhynchospora</taxon>
    </lineage>
</organism>
<accession>A0A9Q0HUC5</accession>
<dbReference type="Gene3D" id="1.10.510.10">
    <property type="entry name" value="Transferase(Phosphotransferase) domain 1"/>
    <property type="match status" value="1"/>
</dbReference>
<evidence type="ECO:0000256" key="3">
    <source>
        <dbReference type="ARBA" id="ARBA00022679"/>
    </source>
</evidence>
<dbReference type="GO" id="GO:0004674">
    <property type="term" value="F:protein serine/threonine kinase activity"/>
    <property type="evidence" value="ECO:0007669"/>
    <property type="project" value="UniProtKB-KW"/>
</dbReference>
<evidence type="ECO:0000313" key="12">
    <source>
        <dbReference type="EMBL" id="KAJ1698894.1"/>
    </source>
</evidence>
<keyword evidence="2 9" id="KW-0723">Serine/threonine-protein kinase</keyword>
<keyword evidence="3" id="KW-0808">Transferase</keyword>
<protein>
    <recommendedName>
        <fullName evidence="1">non-specific serine/threonine protein kinase</fullName>
        <ecNumber evidence="1">2.7.11.1</ecNumber>
    </recommendedName>
</protein>
<evidence type="ECO:0000256" key="9">
    <source>
        <dbReference type="RuleBase" id="RU000304"/>
    </source>
</evidence>
<dbReference type="InterPro" id="IPR011009">
    <property type="entry name" value="Kinase-like_dom_sf"/>
</dbReference>
<evidence type="ECO:0000256" key="6">
    <source>
        <dbReference type="ARBA" id="ARBA00022821"/>
    </source>
</evidence>
<feature type="domain" description="Protein kinase" evidence="11">
    <location>
        <begin position="81"/>
        <end position="366"/>
    </location>
</feature>
<keyword evidence="13" id="KW-1185">Reference proteome</keyword>
<dbReference type="SUPFAM" id="SSF56112">
    <property type="entry name" value="Protein kinase-like (PK-like)"/>
    <property type="match status" value="1"/>
</dbReference>
<proteinExistence type="inferred from homology"/>
<dbReference type="InterPro" id="IPR001245">
    <property type="entry name" value="Ser-Thr/Tyr_kinase_cat_dom"/>
</dbReference>
<dbReference type="EC" id="2.7.11.1" evidence="1"/>
<dbReference type="GO" id="GO:0006952">
    <property type="term" value="P:defense response"/>
    <property type="evidence" value="ECO:0007669"/>
    <property type="project" value="UniProtKB-KW"/>
</dbReference>
<dbReference type="EMBL" id="JAMQYH010000002">
    <property type="protein sequence ID" value="KAJ1698894.1"/>
    <property type="molecule type" value="Genomic_DNA"/>
</dbReference>
<dbReference type="PANTHER" id="PTHR45621">
    <property type="entry name" value="OS01G0588500 PROTEIN-RELATED"/>
    <property type="match status" value="1"/>
</dbReference>
<feature type="region of interest" description="Disordered" evidence="10">
    <location>
        <begin position="367"/>
        <end position="391"/>
    </location>
</feature>
<dbReference type="InterPro" id="IPR050823">
    <property type="entry name" value="Plant_Ser_Thr_Prot_Kinase"/>
</dbReference>
<dbReference type="Gene3D" id="3.30.200.20">
    <property type="entry name" value="Phosphorylase Kinase, domain 1"/>
    <property type="match status" value="1"/>
</dbReference>
<sequence>MGNCFVVKIKAENSTDSANSTWGASSRNGSKSTTEYSNSNPSKAMSLSSVSHTPRSEGEILLSSNVHSFTFNDLKTATRNFRPDSVLGEGGFGSVFKGWIEEQTLSAAKPGTGTVIAVKKLNQDGWQGHREWLAEVNYLGQLSHPNLVKLIGYCLEDEQRLLVYEFMPRGSLENHLFRRGSYFQPLSWSLRMKVALGAAKGLAFLHSDKARVIYRDFKTSNVLLDSDYNAKLSDFGLAKDGPTGDKSHVSTRVMGTYGYAAPEYLATGHLTARSDVYSFGVVLLELLSGRRAIDKNRPSGEHNLVEWARPYLTNKRRVFRILDSRFGSQYSLTGAHKVANLALQCLSMDARCRPSMGQIVSVLEQVQDPKDLPKPASTGAGTNGKSGKKVKSRSLEAIMSVKVEYPKPSASPLYA</sequence>
<keyword evidence="5" id="KW-0418">Kinase</keyword>
<evidence type="ECO:0000256" key="2">
    <source>
        <dbReference type="ARBA" id="ARBA00022527"/>
    </source>
</evidence>
<dbReference type="PROSITE" id="PS50011">
    <property type="entry name" value="PROTEIN_KINASE_DOM"/>
    <property type="match status" value="1"/>
</dbReference>
<comment type="similarity">
    <text evidence="9">Belongs to the protein kinase superfamily.</text>
</comment>
<evidence type="ECO:0000256" key="1">
    <source>
        <dbReference type="ARBA" id="ARBA00012513"/>
    </source>
</evidence>
<dbReference type="FunFam" id="1.10.510.10:FF:000258">
    <property type="entry name" value="Probable serine/threonine-protein kinase PBL8"/>
    <property type="match status" value="1"/>
</dbReference>
<keyword evidence="4 8" id="KW-0547">Nucleotide-binding</keyword>
<keyword evidence="7 8" id="KW-0067">ATP-binding</keyword>
<gene>
    <name evidence="12" type="ORF">LUZ63_007406</name>
</gene>
<evidence type="ECO:0000256" key="7">
    <source>
        <dbReference type="ARBA" id="ARBA00022840"/>
    </source>
</evidence>